<feature type="domain" description="FYVE-type" evidence="12">
    <location>
        <begin position="672"/>
        <end position="731"/>
    </location>
</feature>
<evidence type="ECO:0000313" key="14">
    <source>
        <dbReference type="EMBL" id="KFD64563.1"/>
    </source>
</evidence>
<keyword evidence="2" id="KW-0963">Cytoplasm</keyword>
<dbReference type="CDD" id="cd00160">
    <property type="entry name" value="RhoGEF"/>
    <property type="match status" value="1"/>
</dbReference>
<dbReference type="SMART" id="SM00325">
    <property type="entry name" value="RhoGEF"/>
    <property type="match status" value="1"/>
</dbReference>
<evidence type="ECO:0000256" key="6">
    <source>
        <dbReference type="ARBA" id="ARBA00022833"/>
    </source>
</evidence>
<feature type="region of interest" description="Disordered" evidence="9">
    <location>
        <begin position="154"/>
        <end position="177"/>
    </location>
</feature>
<evidence type="ECO:0000256" key="1">
    <source>
        <dbReference type="ARBA" id="ARBA00004245"/>
    </source>
</evidence>
<evidence type="ECO:0000259" key="10">
    <source>
        <dbReference type="PROSITE" id="PS50003"/>
    </source>
</evidence>
<evidence type="ECO:0000256" key="9">
    <source>
        <dbReference type="SAM" id="MobiDB-lite"/>
    </source>
</evidence>
<feature type="domain" description="PH" evidence="10">
    <location>
        <begin position="753"/>
        <end position="852"/>
    </location>
</feature>
<dbReference type="SMART" id="SM00064">
    <property type="entry name" value="FYVE"/>
    <property type="match status" value="1"/>
</dbReference>
<dbReference type="GO" id="GO:0005737">
    <property type="term" value="C:cytoplasm"/>
    <property type="evidence" value="ECO:0007669"/>
    <property type="project" value="TreeGrafter"/>
</dbReference>
<protein>
    <recommendedName>
        <fullName evidence="16">RhoGEF domain protein</fullName>
    </recommendedName>
</protein>
<name>A0A085LWM5_9BILA</name>
<comment type="subcellular location">
    <subcellularLocation>
        <location evidence="1">Cytoplasm</location>
        <location evidence="1">Cytoskeleton</location>
    </subcellularLocation>
</comment>
<dbReference type="GO" id="GO:0005085">
    <property type="term" value="F:guanyl-nucleotide exchange factor activity"/>
    <property type="evidence" value="ECO:0007669"/>
    <property type="project" value="UniProtKB-KW"/>
</dbReference>
<dbReference type="InterPro" id="IPR001849">
    <property type="entry name" value="PH_domain"/>
</dbReference>
<dbReference type="Gene3D" id="1.20.900.10">
    <property type="entry name" value="Dbl homology (DH) domain"/>
    <property type="match status" value="1"/>
</dbReference>
<evidence type="ECO:0000313" key="15">
    <source>
        <dbReference type="Proteomes" id="UP000030764"/>
    </source>
</evidence>
<dbReference type="EMBL" id="KL367554">
    <property type="protein sequence ID" value="KFD64563.1"/>
    <property type="molecule type" value="Genomic_DNA"/>
</dbReference>
<dbReference type="InterPro" id="IPR011011">
    <property type="entry name" value="Znf_FYVE_PHD"/>
</dbReference>
<dbReference type="GO" id="GO:0046847">
    <property type="term" value="P:filopodium assembly"/>
    <property type="evidence" value="ECO:0007669"/>
    <property type="project" value="TreeGrafter"/>
</dbReference>
<keyword evidence="3" id="KW-0344">Guanine-nucleotide releasing factor</keyword>
<accession>A0A085LWM5</accession>
<dbReference type="GO" id="GO:0007010">
    <property type="term" value="P:cytoskeleton organization"/>
    <property type="evidence" value="ECO:0007669"/>
    <property type="project" value="TreeGrafter"/>
</dbReference>
<dbReference type="PROSITE" id="PS50003">
    <property type="entry name" value="PH_DOMAIN"/>
    <property type="match status" value="2"/>
</dbReference>
<dbReference type="InterPro" id="IPR011993">
    <property type="entry name" value="PH-like_dom_sf"/>
</dbReference>
<evidence type="ECO:0000256" key="4">
    <source>
        <dbReference type="ARBA" id="ARBA00022723"/>
    </source>
</evidence>
<feature type="domain" description="PH" evidence="10">
    <location>
        <begin position="556"/>
        <end position="654"/>
    </location>
</feature>
<dbReference type="SUPFAM" id="SSF50729">
    <property type="entry name" value="PH domain-like"/>
    <property type="match status" value="2"/>
</dbReference>
<reference evidence="13 15" key="1">
    <citation type="journal article" date="2014" name="Nat. Genet.">
        <title>Genome and transcriptome of the porcine whipworm Trichuris suis.</title>
        <authorList>
            <person name="Jex A.R."/>
            <person name="Nejsum P."/>
            <person name="Schwarz E.M."/>
            <person name="Hu L."/>
            <person name="Young N.D."/>
            <person name="Hall R.S."/>
            <person name="Korhonen P.K."/>
            <person name="Liao S."/>
            <person name="Thamsborg S."/>
            <person name="Xia J."/>
            <person name="Xu P."/>
            <person name="Wang S."/>
            <person name="Scheerlinck J.P."/>
            <person name="Hofmann A."/>
            <person name="Sternberg P.W."/>
            <person name="Wang J."/>
            <person name="Gasser R.B."/>
        </authorList>
    </citation>
    <scope>NUCLEOTIDE SEQUENCE [LARGE SCALE GENOMIC DNA]</scope>
    <source>
        <strain evidence="14">DCEP-RM93F</strain>
        <strain evidence="13">DCEP-RM93M</strain>
    </source>
</reference>
<dbReference type="InterPro" id="IPR051092">
    <property type="entry name" value="FYVE_RhoGEF_PH"/>
</dbReference>
<evidence type="ECO:0000313" key="13">
    <source>
        <dbReference type="EMBL" id="KFD49371.1"/>
    </source>
</evidence>
<dbReference type="Pfam" id="PF00621">
    <property type="entry name" value="RhoGEF"/>
    <property type="match status" value="1"/>
</dbReference>
<keyword evidence="6" id="KW-0862">Zinc</keyword>
<dbReference type="Proteomes" id="UP000030764">
    <property type="component" value="Unassembled WGS sequence"/>
</dbReference>
<dbReference type="Pfam" id="PF22697">
    <property type="entry name" value="SOS1_NGEF_PH"/>
    <property type="match status" value="1"/>
</dbReference>
<dbReference type="InterPro" id="IPR000219">
    <property type="entry name" value="DH_dom"/>
</dbReference>
<dbReference type="InterPro" id="IPR000306">
    <property type="entry name" value="Znf_FYVE"/>
</dbReference>
<proteinExistence type="predicted"/>
<dbReference type="AlphaFoldDB" id="A0A085LWM5"/>
<dbReference type="PROSITE" id="PS50178">
    <property type="entry name" value="ZF_FYVE"/>
    <property type="match status" value="1"/>
</dbReference>
<gene>
    <name evidence="13" type="ORF">M513_09734</name>
    <name evidence="14" type="ORF">M514_09734</name>
</gene>
<keyword evidence="7" id="KW-0206">Cytoskeleton</keyword>
<dbReference type="SUPFAM" id="SSF48065">
    <property type="entry name" value="DBL homology domain (DH-domain)"/>
    <property type="match status" value="1"/>
</dbReference>
<sequence length="863" mass="98430">MDGRGIIDQVEAKNKDNEQLEQQWLIGKSLQRPVEEEPPEVDTHKAISGRSGSGGTTITAHNGLRNEQGRVDLDDIGSDVISTTVSFSAYNSDWHTVMSNSNGTGVSKTVKSTKTYNVSSRVTSTRQTSRQVVLNTADDISTMDLEDLTKKLDEQEEQEAGKQLVPEGAWQEPNSSSPTAEQFFEHLLNMEKERFADLFPQLRCVRTNVTPVETSVRIVRNADGTVTRIQTTQTRSVIRCSRVTRQDGSKSKKLTTAFVEYHGPEGKLRMKLDDNGSTTMESESEDDDEVVTSPFLSGIFGRCSRRKPQPAIEATAKVISEKQAEAKREALREKKRSSAFYAAEELVQTERRYVEKLDLLNEVFKKRVAEANTSGRLMPESKFAILFSNLNSIHAFHKRHFLPELESRLLDWPTKGKISDVVCQQAPFLKMYSDYINNYKRATNVCEEMYKKSAKFAHIVDEIEQLPECDNLPLASHIIAPVQRVMRYHLLMQEYLKRLEEGHPDKEDTEKALELVKSAANHANEIMRKMDQYRDMVELQEHLGSQVPDLISPSRELIKQGRLVKLSSKSDEMHHRHLFLFNDMLLVCSERVMPLNKYKLRASLRVSEMFVLEGDHLDIENAFYVRTRKRAIEFCAKTLKEKAEWMESLWRAIAQFTGPREGSRMSTDKGAKMIARNCSFCSSSFGIFRREFVCDGCQAVACKKCCRHKVPLRGENGKSSRLCDDCYEETKKRQASDQKGKPENALQVVPANDSMLEGYLLFRSSKKPWTKAYFRVNNDFVLYRHANDKEKTPRACLPLPGVRISLSDSRQESAKGNCTVFMIEHKNRTYFFRCSNQEETAKWMAVLDLASRAEIPTDTGQME</sequence>
<dbReference type="CDD" id="cd00065">
    <property type="entry name" value="FYVE_like_SF"/>
    <property type="match status" value="1"/>
</dbReference>
<dbReference type="PANTHER" id="PTHR12673:SF241">
    <property type="entry name" value="DH DOMAIN-CONTAINING PROTEIN"/>
    <property type="match status" value="1"/>
</dbReference>
<keyword evidence="15" id="KW-1185">Reference proteome</keyword>
<dbReference type="Gene3D" id="3.30.40.10">
    <property type="entry name" value="Zinc/RING finger domain, C3HC4 (zinc finger)"/>
    <property type="match status" value="1"/>
</dbReference>
<feature type="region of interest" description="Disordered" evidence="9">
    <location>
        <begin position="1"/>
        <end position="66"/>
    </location>
</feature>
<evidence type="ECO:0000256" key="2">
    <source>
        <dbReference type="ARBA" id="ARBA00022490"/>
    </source>
</evidence>
<dbReference type="EMBL" id="KL363272">
    <property type="protein sequence ID" value="KFD49371.1"/>
    <property type="molecule type" value="Genomic_DNA"/>
</dbReference>
<evidence type="ECO:0000256" key="5">
    <source>
        <dbReference type="ARBA" id="ARBA00022771"/>
    </source>
</evidence>
<dbReference type="PANTHER" id="PTHR12673">
    <property type="entry name" value="FACIOGENITAL DYSPLASIA PROTEIN"/>
    <property type="match status" value="1"/>
</dbReference>
<organism evidence="13 15">
    <name type="scientific">Trichuris suis</name>
    <name type="common">pig whipworm</name>
    <dbReference type="NCBI Taxonomy" id="68888"/>
    <lineage>
        <taxon>Eukaryota</taxon>
        <taxon>Metazoa</taxon>
        <taxon>Ecdysozoa</taxon>
        <taxon>Nematoda</taxon>
        <taxon>Enoplea</taxon>
        <taxon>Dorylaimia</taxon>
        <taxon>Trichinellida</taxon>
        <taxon>Trichuridae</taxon>
        <taxon>Trichuris</taxon>
    </lineage>
</organism>
<dbReference type="SMART" id="SM00233">
    <property type="entry name" value="PH"/>
    <property type="match status" value="2"/>
</dbReference>
<evidence type="ECO:0000259" key="11">
    <source>
        <dbReference type="PROSITE" id="PS50010"/>
    </source>
</evidence>
<evidence type="ECO:0000259" key="12">
    <source>
        <dbReference type="PROSITE" id="PS50178"/>
    </source>
</evidence>
<dbReference type="GO" id="GO:0005856">
    <property type="term" value="C:cytoskeleton"/>
    <property type="evidence" value="ECO:0007669"/>
    <property type="project" value="UniProtKB-SubCell"/>
</dbReference>
<keyword evidence="4" id="KW-0479">Metal-binding</keyword>
<dbReference type="Pfam" id="PF00169">
    <property type="entry name" value="PH"/>
    <property type="match status" value="1"/>
</dbReference>
<dbReference type="Pfam" id="PF01363">
    <property type="entry name" value="FYVE"/>
    <property type="match status" value="1"/>
</dbReference>
<dbReference type="CDD" id="cd13388">
    <property type="entry name" value="PH1_FGD1-4_like"/>
    <property type="match status" value="1"/>
</dbReference>
<dbReference type="InterPro" id="IPR035899">
    <property type="entry name" value="DBL_dom_sf"/>
</dbReference>
<dbReference type="InterPro" id="IPR013083">
    <property type="entry name" value="Znf_RING/FYVE/PHD"/>
</dbReference>
<dbReference type="GO" id="GO:0008270">
    <property type="term" value="F:zinc ion binding"/>
    <property type="evidence" value="ECO:0007669"/>
    <property type="project" value="UniProtKB-KW"/>
</dbReference>
<evidence type="ECO:0000256" key="7">
    <source>
        <dbReference type="ARBA" id="ARBA00023212"/>
    </source>
</evidence>
<dbReference type="SUPFAM" id="SSF57903">
    <property type="entry name" value="FYVE/PHD zinc finger"/>
    <property type="match status" value="1"/>
</dbReference>
<dbReference type="InterPro" id="IPR017455">
    <property type="entry name" value="Znf_FYVE-rel"/>
</dbReference>
<dbReference type="PROSITE" id="PS50010">
    <property type="entry name" value="DH_2"/>
    <property type="match status" value="1"/>
</dbReference>
<evidence type="ECO:0000256" key="3">
    <source>
        <dbReference type="ARBA" id="ARBA00022658"/>
    </source>
</evidence>
<dbReference type="InterPro" id="IPR055251">
    <property type="entry name" value="SOS1_NGEF_PH"/>
</dbReference>
<keyword evidence="5 8" id="KW-0863">Zinc-finger</keyword>
<feature type="compositionally biased region" description="Basic and acidic residues" evidence="9">
    <location>
        <begin position="1"/>
        <end position="18"/>
    </location>
</feature>
<evidence type="ECO:0008006" key="16">
    <source>
        <dbReference type="Google" id="ProtNLM"/>
    </source>
</evidence>
<dbReference type="Proteomes" id="UP000030758">
    <property type="component" value="Unassembled WGS sequence"/>
</dbReference>
<evidence type="ECO:0000256" key="8">
    <source>
        <dbReference type="PROSITE-ProRule" id="PRU00091"/>
    </source>
</evidence>
<feature type="domain" description="DH" evidence="11">
    <location>
        <begin position="338"/>
        <end position="526"/>
    </location>
</feature>
<dbReference type="Gene3D" id="2.30.29.30">
    <property type="entry name" value="Pleckstrin-homology domain (PH domain)/Phosphotyrosine-binding domain (PTB)"/>
    <property type="match status" value="2"/>
</dbReference>